<gene>
    <name evidence="1" type="ORF">L6164_002389</name>
</gene>
<comment type="caution">
    <text evidence="1">The sequence shown here is derived from an EMBL/GenBank/DDBJ whole genome shotgun (WGS) entry which is preliminary data.</text>
</comment>
<dbReference type="EMBL" id="CM039427">
    <property type="protein sequence ID" value="KAI4353440.1"/>
    <property type="molecule type" value="Genomic_DNA"/>
</dbReference>
<keyword evidence="2" id="KW-1185">Reference proteome</keyword>
<reference evidence="1 2" key="1">
    <citation type="journal article" date="2022" name="DNA Res.">
        <title>Chromosomal-level genome assembly of the orchid tree Bauhinia variegata (Leguminosae; Cercidoideae) supports the allotetraploid origin hypothesis of Bauhinia.</title>
        <authorList>
            <person name="Zhong Y."/>
            <person name="Chen Y."/>
            <person name="Zheng D."/>
            <person name="Pang J."/>
            <person name="Liu Y."/>
            <person name="Luo S."/>
            <person name="Meng S."/>
            <person name="Qian L."/>
            <person name="Wei D."/>
            <person name="Dai S."/>
            <person name="Zhou R."/>
        </authorList>
    </citation>
    <scope>NUCLEOTIDE SEQUENCE [LARGE SCALE GENOMIC DNA]</scope>
    <source>
        <strain evidence="1">BV-YZ2020</strain>
    </source>
</reference>
<protein>
    <submittedName>
        <fullName evidence="1">Uncharacterized protein</fullName>
    </submittedName>
</protein>
<evidence type="ECO:0000313" key="2">
    <source>
        <dbReference type="Proteomes" id="UP000828941"/>
    </source>
</evidence>
<organism evidence="1 2">
    <name type="scientific">Bauhinia variegata</name>
    <name type="common">Purple orchid tree</name>
    <name type="synonym">Phanera variegata</name>
    <dbReference type="NCBI Taxonomy" id="167791"/>
    <lineage>
        <taxon>Eukaryota</taxon>
        <taxon>Viridiplantae</taxon>
        <taxon>Streptophyta</taxon>
        <taxon>Embryophyta</taxon>
        <taxon>Tracheophyta</taxon>
        <taxon>Spermatophyta</taxon>
        <taxon>Magnoliopsida</taxon>
        <taxon>eudicotyledons</taxon>
        <taxon>Gunneridae</taxon>
        <taxon>Pentapetalae</taxon>
        <taxon>rosids</taxon>
        <taxon>fabids</taxon>
        <taxon>Fabales</taxon>
        <taxon>Fabaceae</taxon>
        <taxon>Cercidoideae</taxon>
        <taxon>Cercideae</taxon>
        <taxon>Bauhiniinae</taxon>
        <taxon>Bauhinia</taxon>
    </lineage>
</organism>
<sequence>MFLQKPYLDSAFPGLQHVLLQDWTSVPLEVDLACTRDAMKNLLDDPNKINALIGVHRWLKCSNISAQYMTVYVKRDKLDKKAELGVFIGYSNTSKAYRIFQPQNGKILVSRDVKFMEDQQWSWEKPIMKQLPEIPQLFDDDVDDIPVRGTRSLSEIYQLSNVAILEPAEFEEAEKDEKWINAMKEE</sequence>
<dbReference type="Proteomes" id="UP000828941">
    <property type="component" value="Chromosome 2"/>
</dbReference>
<proteinExistence type="predicted"/>
<name>A0ACB9PXJ2_BAUVA</name>
<accession>A0ACB9PXJ2</accession>
<evidence type="ECO:0000313" key="1">
    <source>
        <dbReference type="EMBL" id="KAI4353440.1"/>
    </source>
</evidence>